<dbReference type="GO" id="GO:0016042">
    <property type="term" value="P:lipid catabolic process"/>
    <property type="evidence" value="ECO:0007669"/>
    <property type="project" value="UniProtKB-KW"/>
</dbReference>
<sequence length="455" mass="48729">MTAFTSSLSRRNALALGLLLVTSPLAVSAKQTIPEQLYPALSAEVLPELAAAGRFAVGVKTLQVTDPARFDPLTQGPKARKLTLEIWYPAAADASKALTSYENQSRSGVPFSLQASAMRDVPVLKNGKEKYPLVVLSHGYTGYRTIMFYLAEHLASQGYIVVGIDHTDSTNAEIDMKAAPFAGFVSTLLNRSRDQQFVLEHLRRESALTGSQLDGSKAAVIGYSMGGFGALSTIGACYDFNPMTTAAFTGLKDPAQLAAMQQLLNSCAGGQYPAAAEKPSQASGATPTPDPAWQAAIALAPWGGQHQLFSASSLASLKVPVLYVAGDLDDVSGYAGMQSLYQQSGSKAKYLLTYHNARHNIAPHPAPAVASSSELDVGHYHEPAWSVRTLNEVNKHFALAMLDCHVKQQKARCAYLDLPASPDQKPVDGKTPDTWRGFDHRYATGMSWQQGAAKP</sequence>
<evidence type="ECO:0000256" key="1">
    <source>
        <dbReference type="ARBA" id="ARBA00022801"/>
    </source>
</evidence>
<proteinExistence type="predicted"/>
<reference evidence="6 7" key="1">
    <citation type="submission" date="2019-01" db="EMBL/GenBank/DDBJ databases">
        <authorList>
            <person name="Chen W.-M."/>
        </authorList>
    </citation>
    <scope>NUCLEOTIDE SEQUENCE [LARGE SCALE GENOMIC DNA]</scope>
    <source>
        <strain evidence="6 7">KYPC3</strain>
    </source>
</reference>
<evidence type="ECO:0000256" key="2">
    <source>
        <dbReference type="ARBA" id="ARBA00022963"/>
    </source>
</evidence>
<evidence type="ECO:0000313" key="6">
    <source>
        <dbReference type="EMBL" id="RVU42033.1"/>
    </source>
</evidence>
<accession>A0A437R5L6</accession>
<evidence type="ECO:0000256" key="4">
    <source>
        <dbReference type="SAM" id="SignalP"/>
    </source>
</evidence>
<organism evidence="6 7">
    <name type="scientific">Rheinheimera riviphila</name>
    <dbReference type="NCBI Taxonomy" id="1834037"/>
    <lineage>
        <taxon>Bacteria</taxon>
        <taxon>Pseudomonadati</taxon>
        <taxon>Pseudomonadota</taxon>
        <taxon>Gammaproteobacteria</taxon>
        <taxon>Chromatiales</taxon>
        <taxon>Chromatiaceae</taxon>
        <taxon>Rheinheimera</taxon>
    </lineage>
</organism>
<dbReference type="PANTHER" id="PTHR10272:SF0">
    <property type="entry name" value="PLATELET-ACTIVATING FACTOR ACETYLHYDROLASE"/>
    <property type="match status" value="1"/>
</dbReference>
<evidence type="ECO:0000313" key="7">
    <source>
        <dbReference type="Proteomes" id="UP000283077"/>
    </source>
</evidence>
<feature type="chain" id="PRO_5019026745" evidence="4">
    <location>
        <begin position="30"/>
        <end position="455"/>
    </location>
</feature>
<keyword evidence="1 6" id="KW-0378">Hydrolase</keyword>
<dbReference type="Proteomes" id="UP000283077">
    <property type="component" value="Unassembled WGS sequence"/>
</dbReference>
<evidence type="ECO:0000256" key="3">
    <source>
        <dbReference type="ARBA" id="ARBA00023098"/>
    </source>
</evidence>
<protein>
    <submittedName>
        <fullName evidence="6">Acetylhydrolase</fullName>
    </submittedName>
</protein>
<keyword evidence="2" id="KW-0442">Lipid degradation</keyword>
<feature type="domain" description="Serine aminopeptidase S33" evidence="5">
    <location>
        <begin position="133"/>
        <end position="361"/>
    </location>
</feature>
<dbReference type="AlphaFoldDB" id="A0A437R5L6"/>
<dbReference type="Pfam" id="PF12146">
    <property type="entry name" value="Hydrolase_4"/>
    <property type="match status" value="1"/>
</dbReference>
<gene>
    <name evidence="6" type="ORF">EOE67_02280</name>
</gene>
<dbReference type="SUPFAM" id="SSF53474">
    <property type="entry name" value="alpha/beta-Hydrolases"/>
    <property type="match status" value="1"/>
</dbReference>
<keyword evidence="3" id="KW-0443">Lipid metabolism</keyword>
<name>A0A437R5L6_9GAMM</name>
<dbReference type="OrthoDB" id="9814760at2"/>
<comment type="caution">
    <text evidence="6">The sequence shown here is derived from an EMBL/GenBank/DDBJ whole genome shotgun (WGS) entry which is preliminary data.</text>
</comment>
<dbReference type="InterPro" id="IPR029058">
    <property type="entry name" value="AB_hydrolase_fold"/>
</dbReference>
<dbReference type="InterPro" id="IPR022742">
    <property type="entry name" value="Hydrolase_4"/>
</dbReference>
<keyword evidence="4" id="KW-0732">Signal</keyword>
<evidence type="ECO:0000259" key="5">
    <source>
        <dbReference type="Pfam" id="PF12146"/>
    </source>
</evidence>
<feature type="signal peptide" evidence="4">
    <location>
        <begin position="1"/>
        <end position="29"/>
    </location>
</feature>
<dbReference type="Gene3D" id="3.40.50.1820">
    <property type="entry name" value="alpha/beta hydrolase"/>
    <property type="match status" value="1"/>
</dbReference>
<dbReference type="GO" id="GO:0003847">
    <property type="term" value="F:1-alkyl-2-acetylglycerophosphocholine esterase activity"/>
    <property type="evidence" value="ECO:0007669"/>
    <property type="project" value="TreeGrafter"/>
</dbReference>
<dbReference type="EMBL" id="SACS01000001">
    <property type="protein sequence ID" value="RVU42033.1"/>
    <property type="molecule type" value="Genomic_DNA"/>
</dbReference>
<dbReference type="PANTHER" id="PTHR10272">
    <property type="entry name" value="PLATELET-ACTIVATING FACTOR ACETYLHYDROLASE"/>
    <property type="match status" value="1"/>
</dbReference>
<dbReference type="RefSeq" id="WP_127697410.1">
    <property type="nucleotide sequence ID" value="NZ_SACS01000001.1"/>
</dbReference>
<keyword evidence="7" id="KW-1185">Reference proteome</keyword>